<evidence type="ECO:0000313" key="2">
    <source>
        <dbReference type="EMBL" id="SUC35058.1"/>
    </source>
</evidence>
<gene>
    <name evidence="1" type="ORF">NCTC12026_00301</name>
    <name evidence="2" type="ORF">NCTC12026_01435</name>
    <name evidence="3" type="ORF">NCTC12026_01449</name>
</gene>
<evidence type="ECO:0000313" key="1">
    <source>
        <dbReference type="EMBL" id="SUC33972.1"/>
    </source>
</evidence>
<dbReference type="Proteomes" id="UP000255129">
    <property type="component" value="Unassembled WGS sequence"/>
</dbReference>
<proteinExistence type="predicted"/>
<evidence type="ECO:0000313" key="4">
    <source>
        <dbReference type="Proteomes" id="UP000255129"/>
    </source>
</evidence>
<organism evidence="1 4">
    <name type="scientific">Providencia rustigianii</name>
    <dbReference type="NCBI Taxonomy" id="158850"/>
    <lineage>
        <taxon>Bacteria</taxon>
        <taxon>Pseudomonadati</taxon>
        <taxon>Pseudomonadota</taxon>
        <taxon>Gammaproteobacteria</taxon>
        <taxon>Enterobacterales</taxon>
        <taxon>Morganellaceae</taxon>
        <taxon>Providencia</taxon>
    </lineage>
</organism>
<dbReference type="OrthoDB" id="6434572at2"/>
<dbReference type="RefSeq" id="WP_115163813.1">
    <property type="nucleotide sequence ID" value="NZ_AP018946.1"/>
</dbReference>
<evidence type="ECO:0000313" key="3">
    <source>
        <dbReference type="EMBL" id="SUC35072.1"/>
    </source>
</evidence>
<dbReference type="EMBL" id="UGUA01000002">
    <property type="protein sequence ID" value="SUC35072.1"/>
    <property type="molecule type" value="Genomic_DNA"/>
</dbReference>
<dbReference type="EMBL" id="UGUA01000002">
    <property type="protein sequence ID" value="SUC35058.1"/>
    <property type="molecule type" value="Genomic_DNA"/>
</dbReference>
<dbReference type="EMBL" id="UGUA01000002">
    <property type="protein sequence ID" value="SUC33972.1"/>
    <property type="molecule type" value="Genomic_DNA"/>
</dbReference>
<accession>A0A379FZC5</accession>
<protein>
    <submittedName>
        <fullName evidence="1">Uncharacterized protein</fullName>
    </submittedName>
</protein>
<dbReference type="AlphaFoldDB" id="A0A379FZC5"/>
<sequence length="59" mass="6356">MCNPLPLDAAAYKAQQCSSLFAVILEQAATECSQELLDLIAIACDLNGEIWQSLVEATK</sequence>
<reference evidence="1 4" key="1">
    <citation type="submission" date="2018-06" db="EMBL/GenBank/DDBJ databases">
        <authorList>
            <consortium name="Pathogen Informatics"/>
            <person name="Doyle S."/>
        </authorList>
    </citation>
    <scope>NUCLEOTIDE SEQUENCE [LARGE SCALE GENOMIC DNA]</scope>
    <source>
        <strain evidence="1 4">NCTC12026</strain>
    </source>
</reference>
<name>A0A379FZC5_9GAMM</name>